<dbReference type="EMBL" id="JBEDUW010000006">
    <property type="protein sequence ID" value="KAK9924572.1"/>
    <property type="molecule type" value="Genomic_DNA"/>
</dbReference>
<evidence type="ECO:0000313" key="2">
    <source>
        <dbReference type="EMBL" id="KAK9924572.1"/>
    </source>
</evidence>
<evidence type="ECO:0000256" key="1">
    <source>
        <dbReference type="SAM" id="MobiDB-lite"/>
    </source>
</evidence>
<organism evidence="2 3">
    <name type="scientific">Rubus argutus</name>
    <name type="common">Southern blackberry</name>
    <dbReference type="NCBI Taxonomy" id="59490"/>
    <lineage>
        <taxon>Eukaryota</taxon>
        <taxon>Viridiplantae</taxon>
        <taxon>Streptophyta</taxon>
        <taxon>Embryophyta</taxon>
        <taxon>Tracheophyta</taxon>
        <taxon>Spermatophyta</taxon>
        <taxon>Magnoliopsida</taxon>
        <taxon>eudicotyledons</taxon>
        <taxon>Gunneridae</taxon>
        <taxon>Pentapetalae</taxon>
        <taxon>rosids</taxon>
        <taxon>fabids</taxon>
        <taxon>Rosales</taxon>
        <taxon>Rosaceae</taxon>
        <taxon>Rosoideae</taxon>
        <taxon>Rosoideae incertae sedis</taxon>
        <taxon>Rubus</taxon>
    </lineage>
</organism>
<dbReference type="Proteomes" id="UP001457282">
    <property type="component" value="Unassembled WGS sequence"/>
</dbReference>
<keyword evidence="3" id="KW-1185">Reference proteome</keyword>
<proteinExistence type="predicted"/>
<feature type="region of interest" description="Disordered" evidence="1">
    <location>
        <begin position="1"/>
        <end position="55"/>
    </location>
</feature>
<reference evidence="2 3" key="1">
    <citation type="journal article" date="2023" name="G3 (Bethesda)">
        <title>A chromosome-length genome assembly and annotation of blackberry (Rubus argutus, cv. 'Hillquist').</title>
        <authorList>
            <person name="Bruna T."/>
            <person name="Aryal R."/>
            <person name="Dudchenko O."/>
            <person name="Sargent D.J."/>
            <person name="Mead D."/>
            <person name="Buti M."/>
            <person name="Cavallini A."/>
            <person name="Hytonen T."/>
            <person name="Andres J."/>
            <person name="Pham M."/>
            <person name="Weisz D."/>
            <person name="Mascagni F."/>
            <person name="Usai G."/>
            <person name="Natali L."/>
            <person name="Bassil N."/>
            <person name="Fernandez G.E."/>
            <person name="Lomsadze A."/>
            <person name="Armour M."/>
            <person name="Olukolu B."/>
            <person name="Poorten T."/>
            <person name="Britton C."/>
            <person name="Davik J."/>
            <person name="Ashrafi H."/>
            <person name="Aiden E.L."/>
            <person name="Borodovsky M."/>
            <person name="Worthington M."/>
        </authorList>
    </citation>
    <scope>NUCLEOTIDE SEQUENCE [LARGE SCALE GENOMIC DNA]</scope>
    <source>
        <strain evidence="2">PI 553951</strain>
    </source>
</reference>
<evidence type="ECO:0000313" key="3">
    <source>
        <dbReference type="Proteomes" id="UP001457282"/>
    </source>
</evidence>
<comment type="caution">
    <text evidence="2">The sequence shown here is derived from an EMBL/GenBank/DDBJ whole genome shotgun (WGS) entry which is preliminary data.</text>
</comment>
<sequence length="131" mass="14198">MSIPRHNCHQSTLPSAHHQRPTRPATLSIEDSPDHLPSRQKKQQPQSSVGTARSMKRCHSCSPRLLLMFAIVSIQGGGETIPTVTPTITKARWISAPTRPTATRDAAGRATSKTLDVPSFPESCGALYLCS</sequence>
<dbReference type="AlphaFoldDB" id="A0AAW1WML0"/>
<accession>A0AAW1WML0</accession>
<gene>
    <name evidence="2" type="ORF">M0R45_032936</name>
</gene>
<name>A0AAW1WML0_RUBAR</name>
<protein>
    <submittedName>
        <fullName evidence="2">Uncharacterized protein</fullName>
    </submittedName>
</protein>